<dbReference type="InterPro" id="IPR005303">
    <property type="entry name" value="MOCOS_middle"/>
</dbReference>
<dbReference type="PROSITE" id="PS51340">
    <property type="entry name" value="MOSC"/>
    <property type="match status" value="1"/>
</dbReference>
<feature type="domain" description="MOSC" evidence="1">
    <location>
        <begin position="123"/>
        <end position="287"/>
    </location>
</feature>
<dbReference type="Gene3D" id="2.40.33.20">
    <property type="entry name" value="PK beta-barrel domain-like"/>
    <property type="match status" value="1"/>
</dbReference>
<dbReference type="InterPro" id="IPR005302">
    <property type="entry name" value="MoCF_Sase_C"/>
</dbReference>
<dbReference type="InterPro" id="IPR011037">
    <property type="entry name" value="Pyrv_Knase-like_insert_dom_sf"/>
</dbReference>
<dbReference type="AlphaFoldDB" id="A0A1I3WI66"/>
<dbReference type="SUPFAM" id="SSF50800">
    <property type="entry name" value="PK beta-barrel domain-like"/>
    <property type="match status" value="1"/>
</dbReference>
<dbReference type="GO" id="GO:0030170">
    <property type="term" value="F:pyridoxal phosphate binding"/>
    <property type="evidence" value="ECO:0007669"/>
    <property type="project" value="InterPro"/>
</dbReference>
<dbReference type="STRING" id="45496.SAMN04488079_104213"/>
<keyword evidence="3" id="KW-1185">Reference proteome</keyword>
<accession>A0A1I3WI66</accession>
<dbReference type="Pfam" id="PF03473">
    <property type="entry name" value="MOSC"/>
    <property type="match status" value="1"/>
</dbReference>
<evidence type="ECO:0000313" key="2">
    <source>
        <dbReference type="EMBL" id="SFK06853.1"/>
    </source>
</evidence>
<name>A0A1I3WI66_9GAMM</name>
<dbReference type="OrthoDB" id="581532at2"/>
<dbReference type="Pfam" id="PF03476">
    <property type="entry name" value="MOSC_N"/>
    <property type="match status" value="1"/>
</dbReference>
<dbReference type="Proteomes" id="UP000198924">
    <property type="component" value="Unassembled WGS sequence"/>
</dbReference>
<evidence type="ECO:0000259" key="1">
    <source>
        <dbReference type="PROSITE" id="PS51340"/>
    </source>
</evidence>
<dbReference type="EMBL" id="FOSH01000004">
    <property type="protein sequence ID" value="SFK06853.1"/>
    <property type="molecule type" value="Genomic_DNA"/>
</dbReference>
<protein>
    <recommendedName>
        <fullName evidence="1">MOSC domain-containing protein</fullName>
    </recommendedName>
</protein>
<organism evidence="2 3">
    <name type="scientific">Methylophaga sulfidovorans</name>
    <dbReference type="NCBI Taxonomy" id="45496"/>
    <lineage>
        <taxon>Bacteria</taxon>
        <taxon>Pseudomonadati</taxon>
        <taxon>Pseudomonadota</taxon>
        <taxon>Gammaproteobacteria</taxon>
        <taxon>Thiotrichales</taxon>
        <taxon>Piscirickettsiaceae</taxon>
        <taxon>Methylophaga</taxon>
    </lineage>
</organism>
<proteinExistence type="predicted"/>
<sequence length="287" mass="32540">MLKVGTIKQIWRYPVKGMAGEQLEQGYLGENGLTGDRIWALQDTQRQEIQSCKFRPELLRCTAKCRRGDVTGPDDQVDITFPDGEVIGSDEPHLNQLLTLLTGFDSTLQPLKPIEERDFYKRYKQDDHTWLEELKATFDREPGEALPDLDNMPEQSQEYVSLPGTFFLVTPFHMLTTATLNYMKQLKPDADWAVERFRPNIVIETLPGMDGLVEQAWLDKTIQIGQTVVQCCDTTPRCGAITRQQRHIPSDKSMLRTIVKQADQNLGVYGAIAEGGVIHVGDEVFIQ</sequence>
<dbReference type="GO" id="GO:0030151">
    <property type="term" value="F:molybdenum ion binding"/>
    <property type="evidence" value="ECO:0007669"/>
    <property type="project" value="InterPro"/>
</dbReference>
<gene>
    <name evidence="2" type="ORF">SAMN04488079_104213</name>
</gene>
<dbReference type="RefSeq" id="WP_091712049.1">
    <property type="nucleotide sequence ID" value="NZ_FOSH01000004.1"/>
</dbReference>
<dbReference type="GO" id="GO:0003824">
    <property type="term" value="F:catalytic activity"/>
    <property type="evidence" value="ECO:0007669"/>
    <property type="project" value="InterPro"/>
</dbReference>
<evidence type="ECO:0000313" key="3">
    <source>
        <dbReference type="Proteomes" id="UP000198924"/>
    </source>
</evidence>
<reference evidence="3" key="1">
    <citation type="submission" date="2016-10" db="EMBL/GenBank/DDBJ databases">
        <authorList>
            <person name="Varghese N."/>
            <person name="Submissions S."/>
        </authorList>
    </citation>
    <scope>NUCLEOTIDE SEQUENCE [LARGE SCALE GENOMIC DNA]</scope>
    <source>
        <strain evidence="3">DSM 11578</strain>
    </source>
</reference>